<gene>
    <name evidence="3" type="ORF">TeGR_g1691</name>
</gene>
<dbReference type="InterPro" id="IPR029052">
    <property type="entry name" value="Metallo-depent_PP-like"/>
</dbReference>
<dbReference type="Pfam" id="PF00149">
    <property type="entry name" value="Metallophos"/>
    <property type="match status" value="1"/>
</dbReference>
<sequence length="450" mass="48852">MRARSAAELPGGKEPEEPPRREGYAEVDVGAEPEDGGAEPEEVTPPPAGAFSAPAAAAAFAAPEQEVPTDTIWVLGDLHGDVSCATFWLSQTSLISDFATPAEWAWTDPAAKLVFVGDYVDKGPTSRQTLALVSSLVSRFPDRVRAAMGNHEFETLLDRAPEGERSRYYYQLPYATVHPDEYLNWLPAGAATNDTALALDTLYSLALDEVYGKNKMRAYDFSPAGAASVTNLIEDEAVREVTRRELGRMQRAYIGAFASGTPLGDFTEQRDIVLVEEGTVFLHGGINPRVFEVSGGLTDLESLLELNEEYKANAGEGRLPEFMKTLHGQIVYSLLTYRGNHDNCAEVSKVLSLLGPGASRIVVGHTPSEDVRVQCGGAFVAADSLLGRYIRGNGNQYCRGEEEQRASTGRFRCEKVGERCEGQILKLSRGGDGDWSTERVFPQYDVASGA</sequence>
<name>A0ABQ6N4Z9_9STRA</name>
<protein>
    <recommendedName>
        <fullName evidence="2">Calcineurin-like phosphoesterase domain-containing protein</fullName>
    </recommendedName>
</protein>
<dbReference type="InterPro" id="IPR004843">
    <property type="entry name" value="Calcineurin-like_PHP"/>
</dbReference>
<evidence type="ECO:0000313" key="4">
    <source>
        <dbReference type="Proteomes" id="UP001165060"/>
    </source>
</evidence>
<feature type="domain" description="Calcineurin-like phosphoesterase" evidence="2">
    <location>
        <begin position="71"/>
        <end position="196"/>
    </location>
</feature>
<dbReference type="Proteomes" id="UP001165060">
    <property type="component" value="Unassembled WGS sequence"/>
</dbReference>
<organism evidence="3 4">
    <name type="scientific">Tetraparma gracilis</name>
    <dbReference type="NCBI Taxonomy" id="2962635"/>
    <lineage>
        <taxon>Eukaryota</taxon>
        <taxon>Sar</taxon>
        <taxon>Stramenopiles</taxon>
        <taxon>Ochrophyta</taxon>
        <taxon>Bolidophyceae</taxon>
        <taxon>Parmales</taxon>
        <taxon>Triparmaceae</taxon>
        <taxon>Tetraparma</taxon>
    </lineage>
</organism>
<accession>A0ABQ6N4Z9</accession>
<feature type="region of interest" description="Disordered" evidence="1">
    <location>
        <begin position="1"/>
        <end position="49"/>
    </location>
</feature>
<evidence type="ECO:0000313" key="3">
    <source>
        <dbReference type="EMBL" id="GMI41036.1"/>
    </source>
</evidence>
<dbReference type="Gene3D" id="3.60.21.10">
    <property type="match status" value="1"/>
</dbReference>
<keyword evidence="4" id="KW-1185">Reference proteome</keyword>
<dbReference type="PANTHER" id="PTHR46546">
    <property type="entry name" value="SHEWANELLA-LIKE PROTEIN PHOSPHATASE 1"/>
    <property type="match status" value="1"/>
</dbReference>
<feature type="compositionally biased region" description="Acidic residues" evidence="1">
    <location>
        <begin position="29"/>
        <end position="42"/>
    </location>
</feature>
<dbReference type="SUPFAM" id="SSF56300">
    <property type="entry name" value="Metallo-dependent phosphatases"/>
    <property type="match status" value="1"/>
</dbReference>
<dbReference type="PANTHER" id="PTHR46546:SF4">
    <property type="entry name" value="SHEWANELLA-LIKE PROTEIN PHOSPHATASE 1"/>
    <property type="match status" value="1"/>
</dbReference>
<evidence type="ECO:0000256" key="1">
    <source>
        <dbReference type="SAM" id="MobiDB-lite"/>
    </source>
</evidence>
<evidence type="ECO:0000259" key="2">
    <source>
        <dbReference type="Pfam" id="PF00149"/>
    </source>
</evidence>
<dbReference type="EMBL" id="BRYB01000972">
    <property type="protein sequence ID" value="GMI41036.1"/>
    <property type="molecule type" value="Genomic_DNA"/>
</dbReference>
<reference evidence="3 4" key="1">
    <citation type="journal article" date="2023" name="Commun. Biol.">
        <title>Genome analysis of Parmales, the sister group of diatoms, reveals the evolutionary specialization of diatoms from phago-mixotrophs to photoautotrophs.</title>
        <authorList>
            <person name="Ban H."/>
            <person name="Sato S."/>
            <person name="Yoshikawa S."/>
            <person name="Yamada K."/>
            <person name="Nakamura Y."/>
            <person name="Ichinomiya M."/>
            <person name="Sato N."/>
            <person name="Blanc-Mathieu R."/>
            <person name="Endo H."/>
            <person name="Kuwata A."/>
            <person name="Ogata H."/>
        </authorList>
    </citation>
    <scope>NUCLEOTIDE SEQUENCE [LARGE SCALE GENOMIC DNA]</scope>
</reference>
<feature type="compositionally biased region" description="Basic and acidic residues" evidence="1">
    <location>
        <begin position="11"/>
        <end position="24"/>
    </location>
</feature>
<comment type="caution">
    <text evidence="3">The sequence shown here is derived from an EMBL/GenBank/DDBJ whole genome shotgun (WGS) entry which is preliminary data.</text>
</comment>
<proteinExistence type="predicted"/>